<reference evidence="8 9" key="1">
    <citation type="submission" date="2017-08" db="EMBL/GenBank/DDBJ databases">
        <title>Complete genome sequence of Gluconacetobacter saccharivorans CV1 isolated from Fermented Vinegar.</title>
        <authorList>
            <person name="Kim S.-Y."/>
        </authorList>
    </citation>
    <scope>NUCLEOTIDE SEQUENCE [LARGE SCALE GENOMIC DNA]</scope>
    <source>
        <strain evidence="8 9">CV1</strain>
    </source>
</reference>
<evidence type="ECO:0000313" key="8">
    <source>
        <dbReference type="EMBL" id="AXY21885.1"/>
    </source>
</evidence>
<proteinExistence type="predicted"/>
<dbReference type="EMBL" id="CP023036">
    <property type="protein sequence ID" value="AXY21885.1"/>
    <property type="molecule type" value="Genomic_DNA"/>
</dbReference>
<sequence length="237" mass="25779">MLPRAGSVTYIIFFFLTGSPLLQHLEHLFQHYGYGVIGVIVMLESMGAPLPAETLLISAGIYCAATHRLDIAWVAVAGIIGAIMGDNFGYLIGRWLGHPLLERKGARIGLTPRRLQTGRFLFKRYGGVIVAFGRFIAFLRMFVALLAGANEMPWPSFLLFNAIGGIFWAGGYAYAAYYLGHSISRISGPVGIAVAIGGGIMLLCSVIFLRRHEARLAAEAEAAAEREMNQSGEQTEK</sequence>
<keyword evidence="9" id="KW-1185">Reference proteome</keyword>
<dbReference type="PANTHER" id="PTHR42709">
    <property type="entry name" value="ALKALINE PHOSPHATASE LIKE PROTEIN"/>
    <property type="match status" value="1"/>
</dbReference>
<evidence type="ECO:0000256" key="1">
    <source>
        <dbReference type="ARBA" id="ARBA00004651"/>
    </source>
</evidence>
<gene>
    <name evidence="8" type="primary">yghB</name>
    <name evidence="8" type="ORF">CD178_01090</name>
</gene>
<feature type="transmembrane region" description="Helical" evidence="6">
    <location>
        <begin position="7"/>
        <end position="25"/>
    </location>
</feature>
<dbReference type="AlphaFoldDB" id="A0A347WAJ2"/>
<feature type="domain" description="VTT" evidence="7">
    <location>
        <begin position="50"/>
        <end position="177"/>
    </location>
</feature>
<evidence type="ECO:0000256" key="2">
    <source>
        <dbReference type="ARBA" id="ARBA00022475"/>
    </source>
</evidence>
<comment type="subcellular location">
    <subcellularLocation>
        <location evidence="1">Cell membrane</location>
        <topology evidence="1">Multi-pass membrane protein</topology>
    </subcellularLocation>
</comment>
<dbReference type="InterPro" id="IPR051311">
    <property type="entry name" value="DedA_domain"/>
</dbReference>
<organism evidence="8 9">
    <name type="scientific">Komagataeibacter saccharivorans</name>
    <dbReference type="NCBI Taxonomy" id="265959"/>
    <lineage>
        <taxon>Bacteria</taxon>
        <taxon>Pseudomonadati</taxon>
        <taxon>Pseudomonadota</taxon>
        <taxon>Alphaproteobacteria</taxon>
        <taxon>Acetobacterales</taxon>
        <taxon>Acetobacteraceae</taxon>
        <taxon>Komagataeibacter</taxon>
    </lineage>
</organism>
<keyword evidence="3 6" id="KW-0812">Transmembrane</keyword>
<dbReference type="KEGG" id="ksc:CD178_01090"/>
<evidence type="ECO:0000256" key="3">
    <source>
        <dbReference type="ARBA" id="ARBA00022692"/>
    </source>
</evidence>
<evidence type="ECO:0000256" key="5">
    <source>
        <dbReference type="ARBA" id="ARBA00023136"/>
    </source>
</evidence>
<evidence type="ECO:0000256" key="4">
    <source>
        <dbReference type="ARBA" id="ARBA00022989"/>
    </source>
</evidence>
<feature type="transmembrane region" description="Helical" evidence="6">
    <location>
        <begin position="186"/>
        <end position="209"/>
    </location>
</feature>
<dbReference type="Pfam" id="PF09335">
    <property type="entry name" value="VTT_dom"/>
    <property type="match status" value="1"/>
</dbReference>
<protein>
    <submittedName>
        <fullName evidence="8">Inner membrane protein YghB</fullName>
    </submittedName>
</protein>
<feature type="transmembrane region" description="Helical" evidence="6">
    <location>
        <begin position="125"/>
        <end position="146"/>
    </location>
</feature>
<name>A0A347WAJ2_9PROT</name>
<keyword evidence="4 6" id="KW-1133">Transmembrane helix</keyword>
<keyword evidence="2" id="KW-1003">Cell membrane</keyword>
<accession>A0A347WAJ2</accession>
<feature type="transmembrane region" description="Helical" evidence="6">
    <location>
        <begin position="158"/>
        <end position="180"/>
    </location>
</feature>
<evidence type="ECO:0000259" key="7">
    <source>
        <dbReference type="Pfam" id="PF09335"/>
    </source>
</evidence>
<feature type="transmembrane region" description="Helical" evidence="6">
    <location>
        <begin position="71"/>
        <end position="92"/>
    </location>
</feature>
<dbReference type="InterPro" id="IPR032816">
    <property type="entry name" value="VTT_dom"/>
</dbReference>
<dbReference type="GO" id="GO:0005886">
    <property type="term" value="C:plasma membrane"/>
    <property type="evidence" value="ECO:0007669"/>
    <property type="project" value="UniProtKB-SubCell"/>
</dbReference>
<evidence type="ECO:0000313" key="9">
    <source>
        <dbReference type="Proteomes" id="UP000264120"/>
    </source>
</evidence>
<evidence type="ECO:0000256" key="6">
    <source>
        <dbReference type="SAM" id="Phobius"/>
    </source>
</evidence>
<dbReference type="Proteomes" id="UP000264120">
    <property type="component" value="Chromosome"/>
</dbReference>
<feature type="transmembrane region" description="Helical" evidence="6">
    <location>
        <begin position="31"/>
        <end position="50"/>
    </location>
</feature>
<keyword evidence="5 6" id="KW-0472">Membrane</keyword>
<dbReference type="PANTHER" id="PTHR42709:SF6">
    <property type="entry name" value="UNDECAPRENYL PHOSPHATE TRANSPORTER A"/>
    <property type="match status" value="1"/>
</dbReference>